<keyword evidence="2 7" id="KW-0436">Ligase</keyword>
<comment type="cofactor">
    <cofactor evidence="1 7">
        <name>Mg(2+)</name>
        <dbReference type="ChEBI" id="CHEBI:18420"/>
    </cofactor>
</comment>
<comment type="miscellaneous">
    <text evidence="7">The a and c carboxylates of hydrogenobyrinate are activated for nucleophilic attack via formation of a phosphorylated intermediate by ATP. CobB catalyzes first the amidation of the c-carboxylate, and then that of the a-carboxylate.</text>
</comment>
<comment type="similarity">
    <text evidence="7">Belongs to the CobB/CbiA family.</text>
</comment>
<feature type="domain" description="CobB/CobQ-like glutamine amidotransferase" evidence="11">
    <location>
        <begin position="264"/>
        <end position="449"/>
    </location>
</feature>
<dbReference type="InterPro" id="IPR004838">
    <property type="entry name" value="NHTrfase_class1_PyrdxlP-BS"/>
</dbReference>
<dbReference type="SUPFAM" id="SSF52540">
    <property type="entry name" value="P-loop containing nucleoside triphosphate hydrolases"/>
    <property type="match status" value="1"/>
</dbReference>
<sequence length="882" mass="91776">MTLPRVLVAAPASGHGKTTIAVGIMAALARRGLTVAPAKVGPDYIDPGYHALATGRPSRTLDPWLVGEDLVQPLLARGATHPTPADVAVLEGVMGLMDGRLGTDGFASSAHVATLTRTPVLVVVDISSTSRTVAATVHGLATIDPDLDVVGVVLNKAGTSRHGDEARRAVEAVGVPVWGVLPRDAAMHVPSRHLGLVPAAERGQAAATLDHIAAVAEEHLDLDALLAAARTAPDLDVTPWDPALPSSHPEEGAPRPSRRETPVVAVAGGRAFTFRYPETVELLEAAGARVVELDPARDVALPEGTSGLYLGGGFPEVHARTLATNRPLVQQIRDAIAAGMPTVAECAGMLYLAEALDDHPMVGALPARAAMGRRLTLGYREATSVVDSVLGPAGTRVTGHEFHRTVTDPPFGTTAAWDLGDRTEGFALDPAATGRATLVASYLHTHWAGSPSVARSFVDAACGWGTARVVASQARAVASGAGPRGVRGSGGVALGGSHVHHEFSELSPDSSQPAQPLSRATPARSTSLPDRTPPVAFEGSVPDPLRHHGDAEVSDDLVDLAVNVRLTQPPEWLARALVEELGSVASYPDATRAVDALAARHGVAREQVLPTSGGAEAFTLVARALTPTDAVVVHPQFTEPEAALRAAGHEVRHVLLRAEEGFALTPEALGQIGDADLVVIGNPTNPTGVLHPADAIRTLVRPGRVVLVDEAFVDAVPGERESLLDGDLAGLLVVRSLTKTWAVAGIRAGYVVGDAELVTALAAHQPHWSVGSLALRLMTETATPAALAEAARAADEFTIWRAHLTRGLHALGVPTGGEAAPFVLARVGAGVHGALRDAGWAVRRGDTFPGLDPTWVRIAVRDPHTIDGLLRELGHILHRRTA</sequence>
<dbReference type="NCBIfam" id="NF005915">
    <property type="entry name" value="PRK07908.1"/>
    <property type="match status" value="1"/>
</dbReference>
<feature type="region of interest" description="Disordered" evidence="8">
    <location>
        <begin position="502"/>
        <end position="550"/>
    </location>
</feature>
<dbReference type="PROSITE" id="PS51274">
    <property type="entry name" value="GATASE_COBBQ"/>
    <property type="match status" value="1"/>
</dbReference>
<proteinExistence type="inferred from homology"/>
<dbReference type="GO" id="GO:0030170">
    <property type="term" value="F:pyridoxal phosphate binding"/>
    <property type="evidence" value="ECO:0007669"/>
    <property type="project" value="InterPro"/>
</dbReference>
<evidence type="ECO:0000256" key="3">
    <source>
        <dbReference type="ARBA" id="ARBA00022741"/>
    </source>
</evidence>
<keyword evidence="6 7" id="KW-0315">Glutamine amidotransferase</keyword>
<dbReference type="NCBIfam" id="TIGR00379">
    <property type="entry name" value="cobB"/>
    <property type="match status" value="1"/>
</dbReference>
<dbReference type="PANTHER" id="PTHR43873:SF1">
    <property type="entry name" value="COBYRINATE A,C-DIAMIDE SYNTHASE"/>
    <property type="match status" value="1"/>
</dbReference>
<dbReference type="InterPro" id="IPR011698">
    <property type="entry name" value="GATase_3"/>
</dbReference>
<dbReference type="InterPro" id="IPR015422">
    <property type="entry name" value="PyrdxlP-dep_Trfase_small"/>
</dbReference>
<keyword evidence="4 7" id="KW-0067">ATP-binding</keyword>
<feature type="domain" description="CobQ/CobB/MinD/ParA nucleotide binding" evidence="10">
    <location>
        <begin position="7"/>
        <end position="193"/>
    </location>
</feature>
<evidence type="ECO:0000256" key="1">
    <source>
        <dbReference type="ARBA" id="ARBA00001946"/>
    </source>
</evidence>
<evidence type="ECO:0000256" key="6">
    <source>
        <dbReference type="ARBA" id="ARBA00022962"/>
    </source>
</evidence>
<evidence type="ECO:0000256" key="2">
    <source>
        <dbReference type="ARBA" id="ARBA00022598"/>
    </source>
</evidence>
<keyword evidence="3 7" id="KW-0547">Nucleotide-binding</keyword>
<dbReference type="PANTHER" id="PTHR43873">
    <property type="entry name" value="COBYRINATE A,C-DIAMIDE SYNTHASE"/>
    <property type="match status" value="1"/>
</dbReference>
<dbReference type="CDD" id="cd03130">
    <property type="entry name" value="GATase1_CobB"/>
    <property type="match status" value="1"/>
</dbReference>
<dbReference type="InterPro" id="IPR015421">
    <property type="entry name" value="PyrdxlP-dep_Trfase_major"/>
</dbReference>
<dbReference type="HAMAP" id="MF_00027">
    <property type="entry name" value="CobB_CbiA"/>
    <property type="match status" value="1"/>
</dbReference>
<comment type="catalytic activity">
    <reaction evidence="7">
        <text>hydrogenobyrinate + 2 L-glutamine + 2 ATP + 2 H2O = hydrogenobyrinate a,c-diamide + 2 L-glutamate + 2 ADP + 2 phosphate + 2 H(+)</text>
        <dbReference type="Rhea" id="RHEA:12544"/>
        <dbReference type="ChEBI" id="CHEBI:15377"/>
        <dbReference type="ChEBI" id="CHEBI:15378"/>
        <dbReference type="ChEBI" id="CHEBI:29985"/>
        <dbReference type="ChEBI" id="CHEBI:30616"/>
        <dbReference type="ChEBI" id="CHEBI:43474"/>
        <dbReference type="ChEBI" id="CHEBI:58359"/>
        <dbReference type="ChEBI" id="CHEBI:77873"/>
        <dbReference type="ChEBI" id="CHEBI:77874"/>
        <dbReference type="ChEBI" id="CHEBI:456216"/>
        <dbReference type="EC" id="6.3.5.9"/>
    </reaction>
</comment>
<feature type="active site" description="Nucleophile" evidence="7">
    <location>
        <position position="346"/>
    </location>
</feature>
<evidence type="ECO:0000313" key="13">
    <source>
        <dbReference type="Proteomes" id="UP000288711"/>
    </source>
</evidence>
<name>A0A444B9D6_9MICO</name>
<dbReference type="SUPFAM" id="SSF52317">
    <property type="entry name" value="Class I glutamine amidotransferase-like"/>
    <property type="match status" value="1"/>
</dbReference>
<feature type="region of interest" description="Disordered" evidence="8">
    <location>
        <begin position="236"/>
        <end position="260"/>
    </location>
</feature>
<dbReference type="InterPro" id="IPR015424">
    <property type="entry name" value="PyrdxlP-dep_Trfase"/>
</dbReference>
<dbReference type="GO" id="GO:0043802">
    <property type="term" value="F:hydrogenobyrinic acid a,c-diamide synthase (glutamine-hydrolysing) activity"/>
    <property type="evidence" value="ECO:0007669"/>
    <property type="project" value="UniProtKB-UniRule"/>
</dbReference>
<comment type="caution">
    <text evidence="12">The sequence shown here is derived from an EMBL/GenBank/DDBJ whole genome shotgun (WGS) entry which is preliminary data.</text>
</comment>
<evidence type="ECO:0000259" key="9">
    <source>
        <dbReference type="Pfam" id="PF00155"/>
    </source>
</evidence>
<dbReference type="CDD" id="cd00609">
    <property type="entry name" value="AAT_like"/>
    <property type="match status" value="1"/>
</dbReference>
<dbReference type="SUPFAM" id="SSF53383">
    <property type="entry name" value="PLP-dependent transferases"/>
    <property type="match status" value="1"/>
</dbReference>
<dbReference type="Pfam" id="PF01656">
    <property type="entry name" value="CbiA"/>
    <property type="match status" value="1"/>
</dbReference>
<feature type="domain" description="Aminotransferase class I/classII large" evidence="9">
    <location>
        <begin position="556"/>
        <end position="871"/>
    </location>
</feature>
<dbReference type="InterPro" id="IPR002586">
    <property type="entry name" value="CobQ/CobB/MinD/ParA_Nub-bd_dom"/>
</dbReference>
<dbReference type="GO" id="GO:0042242">
    <property type="term" value="F:cobyrinic acid a,c-diamide synthase activity"/>
    <property type="evidence" value="ECO:0007669"/>
    <property type="project" value="InterPro"/>
</dbReference>
<comment type="pathway">
    <text evidence="7">Cofactor biosynthesis; adenosylcobalamin biosynthesis; cob(II)yrinate a,c-diamide from precorrin-2 (aerobic route): step 9/10.</text>
</comment>
<protein>
    <recommendedName>
        <fullName evidence="7">Hydrogenobyrinate a,c-diamide synthase</fullName>
        <ecNumber evidence="7">6.3.5.9</ecNumber>
    </recommendedName>
    <alternativeName>
        <fullName evidence="7">Hydrogenobyrinic acid a,c-diamide synthase</fullName>
    </alternativeName>
</protein>
<dbReference type="InterPro" id="IPR029062">
    <property type="entry name" value="Class_I_gatase-like"/>
</dbReference>
<dbReference type="CDD" id="cd05388">
    <property type="entry name" value="CobB_N"/>
    <property type="match status" value="1"/>
</dbReference>
<comment type="domain">
    <text evidence="7">Comprises of two domains. The C-terminal domain contains the binding site for glutamine and catalyzes the hydrolysis of this substrate to glutamate and ammonia. The N-terminal domain is anticipated to bind ATP and hydrogenobyrinate and catalyzes the ultimate synthesis of the diamide product. The ammonia produced via the glutaminase domain is probably translocated to the adjacent domain via a molecular tunnel, where it reacts with an activated intermediate.</text>
</comment>
<dbReference type="InterPro" id="IPR004839">
    <property type="entry name" value="Aminotransferase_I/II_large"/>
</dbReference>
<evidence type="ECO:0000256" key="7">
    <source>
        <dbReference type="HAMAP-Rule" id="MF_00027"/>
    </source>
</evidence>
<dbReference type="EC" id="6.3.5.9" evidence="7"/>
<evidence type="ECO:0000256" key="4">
    <source>
        <dbReference type="ARBA" id="ARBA00022840"/>
    </source>
</evidence>
<dbReference type="Pfam" id="PF00155">
    <property type="entry name" value="Aminotran_1_2"/>
    <property type="match status" value="1"/>
</dbReference>
<feature type="compositionally biased region" description="Basic and acidic residues" evidence="8">
    <location>
        <begin position="248"/>
        <end position="260"/>
    </location>
</feature>
<dbReference type="GO" id="GO:0009236">
    <property type="term" value="P:cobalamin biosynthetic process"/>
    <property type="evidence" value="ECO:0007669"/>
    <property type="project" value="UniProtKB-UniRule"/>
</dbReference>
<dbReference type="Pfam" id="PF07685">
    <property type="entry name" value="GATase_3"/>
    <property type="match status" value="1"/>
</dbReference>
<dbReference type="PROSITE" id="PS00105">
    <property type="entry name" value="AA_TRANSFER_CLASS_1"/>
    <property type="match status" value="1"/>
</dbReference>
<dbReference type="EMBL" id="PIPF01000002">
    <property type="protein sequence ID" value="RWU85023.1"/>
    <property type="molecule type" value="Genomic_DNA"/>
</dbReference>
<reference evidence="12 13" key="1">
    <citation type="journal article" date="2009" name="Int. J. Syst. Evol. Microbiol.">
        <title>Janibacter hoylei sp. nov., Bacillus isronensis sp. nov. and Bacillus aryabhattai sp. nov., isolated from cryotubes used for collecting air from the upper atmosphere.</title>
        <authorList>
            <person name="Shivaji S."/>
            <person name="Chaturvedi P."/>
            <person name="Begum Z."/>
            <person name="Pindi P.K."/>
            <person name="Manorama R."/>
            <person name="Padmanaban D.A."/>
            <person name="Shouche Y.S."/>
            <person name="Pawar S."/>
            <person name="Vaishampayan P."/>
            <person name="Dutt C.B."/>
            <person name="Datta G.N."/>
            <person name="Manchanda R.K."/>
            <person name="Rao U.R."/>
            <person name="Bhargava P.M."/>
            <person name="Narlikar J.V."/>
        </authorList>
    </citation>
    <scope>NUCLEOTIDE SEQUENCE [LARGE SCALE GENOMIC DNA]</scope>
    <source>
        <strain evidence="12 13">PVAS-1</strain>
    </source>
</reference>
<dbReference type="Gene3D" id="3.90.1150.10">
    <property type="entry name" value="Aspartate Aminotransferase, domain 1"/>
    <property type="match status" value="1"/>
</dbReference>
<evidence type="ECO:0000256" key="5">
    <source>
        <dbReference type="ARBA" id="ARBA00022842"/>
    </source>
</evidence>
<organism evidence="12 13">
    <name type="scientific">Janibacter hoylei PVAS-1</name>
    <dbReference type="NCBI Taxonomy" id="1210046"/>
    <lineage>
        <taxon>Bacteria</taxon>
        <taxon>Bacillati</taxon>
        <taxon>Actinomycetota</taxon>
        <taxon>Actinomycetes</taxon>
        <taxon>Micrococcales</taxon>
        <taxon>Intrasporangiaceae</taxon>
        <taxon>Janibacter</taxon>
    </lineage>
</organism>
<feature type="site" description="Increases nucleophilicity of active site Cys" evidence="7">
    <location>
        <position position="444"/>
    </location>
</feature>
<dbReference type="GO" id="GO:0005524">
    <property type="term" value="F:ATP binding"/>
    <property type="evidence" value="ECO:0007669"/>
    <property type="project" value="UniProtKB-UniRule"/>
</dbReference>
<comment type="function">
    <text evidence="7">Catalyzes the ATP-dependent amidation of the two carboxylate groups at positions a and c of hydrogenobyrinate, using either L-glutamine or ammonia as the nitrogen source.</text>
</comment>
<dbReference type="InterPro" id="IPR004484">
    <property type="entry name" value="CbiA/CobB_synth"/>
</dbReference>
<evidence type="ECO:0000259" key="11">
    <source>
        <dbReference type="Pfam" id="PF07685"/>
    </source>
</evidence>
<keyword evidence="7" id="KW-0169">Cobalamin biosynthesis</keyword>
<gene>
    <name evidence="7" type="primary">cobB</name>
    <name evidence="12" type="ORF">CWN80_02375</name>
</gene>
<dbReference type="Gene3D" id="3.40.640.10">
    <property type="entry name" value="Type I PLP-dependent aspartate aminotransferase-like (Major domain)"/>
    <property type="match status" value="1"/>
</dbReference>
<dbReference type="Proteomes" id="UP000288711">
    <property type="component" value="Unassembled WGS sequence"/>
</dbReference>
<dbReference type="Gene3D" id="3.40.50.880">
    <property type="match status" value="1"/>
</dbReference>
<evidence type="ECO:0000259" key="10">
    <source>
        <dbReference type="Pfam" id="PF01656"/>
    </source>
</evidence>
<dbReference type="NCBIfam" id="NF002204">
    <property type="entry name" value="PRK01077.1"/>
    <property type="match status" value="1"/>
</dbReference>
<keyword evidence="5 7" id="KW-0460">Magnesium</keyword>
<accession>A0A444B9D6</accession>
<evidence type="ECO:0000256" key="8">
    <source>
        <dbReference type="SAM" id="MobiDB-lite"/>
    </source>
</evidence>
<dbReference type="AlphaFoldDB" id="A0A444B9D6"/>
<dbReference type="InterPro" id="IPR027417">
    <property type="entry name" value="P-loop_NTPase"/>
</dbReference>
<evidence type="ECO:0000313" key="12">
    <source>
        <dbReference type="EMBL" id="RWU85023.1"/>
    </source>
</evidence>
<dbReference type="UniPathway" id="UPA00148">
    <property type="reaction ID" value="UER00220"/>
</dbReference>
<keyword evidence="13" id="KW-1185">Reference proteome</keyword>
<dbReference type="Gene3D" id="3.40.50.300">
    <property type="entry name" value="P-loop containing nucleotide triphosphate hydrolases"/>
    <property type="match status" value="1"/>
</dbReference>